<comment type="similarity">
    <text evidence="3">Belongs to the CENP-O/MCM21 family.</text>
</comment>
<accession>C7GWL5</accession>
<dbReference type="CDD" id="cd23834">
    <property type="entry name" value="DRWD-C_Mcm21"/>
    <property type="match status" value="1"/>
</dbReference>
<dbReference type="AlphaFoldDB" id="C7GWL5"/>
<dbReference type="Proteomes" id="UP000008073">
    <property type="component" value="Unassembled WGS sequence"/>
</dbReference>
<dbReference type="GO" id="GO:0000776">
    <property type="term" value="C:kinetochore"/>
    <property type="evidence" value="ECO:0007669"/>
    <property type="project" value="InterPro"/>
</dbReference>
<reference evidence="8 9" key="1">
    <citation type="journal article" date="2009" name="Genome Res.">
        <title>Genome structure of a Saccharomyces cerevisiae strain widely used in bioethanol production.</title>
        <authorList>
            <person name="Argueso J.L."/>
            <person name="Carazzolle M.F."/>
            <person name="Mieczkowski P.A."/>
            <person name="Duarte F.M."/>
            <person name="Netto O.V."/>
            <person name="Missawa S.K."/>
            <person name="Galzerani F."/>
            <person name="Costa G.G."/>
            <person name="Vidal R.O."/>
            <person name="Noronha M.F."/>
            <person name="Dominska M."/>
            <person name="Andrietta M.G."/>
            <person name="Andrietta S.R."/>
            <person name="Cunha A.F."/>
            <person name="Gomes L.H."/>
            <person name="Tavares F.C."/>
            <person name="Alcarde A.R."/>
            <person name="Dietrich F.S."/>
            <person name="McCusker J.H."/>
            <person name="Petes T.D."/>
            <person name="Pereira G.A."/>
        </authorList>
    </citation>
    <scope>NUCLEOTIDE SEQUENCE [LARGE SCALE GENOMIC DNA]</scope>
    <source>
        <strain evidence="8 9">JAY291</strain>
    </source>
</reference>
<dbReference type="CDD" id="cd23830">
    <property type="entry name" value="DRWD-N_Mcm21"/>
    <property type="match status" value="1"/>
</dbReference>
<comment type="caution">
    <text evidence="8">The sequence shown here is derived from an EMBL/GenBank/DDBJ whole genome shotgun (WGS) entry which is preliminary data.</text>
</comment>
<evidence type="ECO:0000256" key="7">
    <source>
        <dbReference type="SAM" id="Coils"/>
    </source>
</evidence>
<dbReference type="EMBL" id="ACFL01000386">
    <property type="protein sequence ID" value="EEU04785.1"/>
    <property type="molecule type" value="Genomic_DNA"/>
</dbReference>
<evidence type="ECO:0000256" key="5">
    <source>
        <dbReference type="ARBA" id="ARBA00023242"/>
    </source>
</evidence>
<feature type="coiled-coil region" evidence="7">
    <location>
        <begin position="4"/>
        <end position="39"/>
    </location>
</feature>
<keyword evidence="5" id="KW-0539">Nucleus</keyword>
<keyword evidence="7" id="KW-0175">Coiled coil</keyword>
<protein>
    <submittedName>
        <fullName evidence="8">Mcm21p</fullName>
    </submittedName>
</protein>
<evidence type="ECO:0000313" key="8">
    <source>
        <dbReference type="EMBL" id="EEU04785.1"/>
    </source>
</evidence>
<evidence type="ECO:0000256" key="4">
    <source>
        <dbReference type="ARBA" id="ARBA00022454"/>
    </source>
</evidence>
<dbReference type="InterPro" id="IPR018464">
    <property type="entry name" value="CENP-O"/>
</dbReference>
<evidence type="ECO:0000313" key="9">
    <source>
        <dbReference type="Proteomes" id="UP000008073"/>
    </source>
</evidence>
<comment type="subcellular location">
    <subcellularLocation>
        <location evidence="2">Chromosome</location>
        <location evidence="2">Centromere</location>
    </subcellularLocation>
    <subcellularLocation>
        <location evidence="1">Nucleus</location>
    </subcellularLocation>
</comment>
<keyword evidence="4" id="KW-0158">Chromosome</keyword>
<sequence>MSRIDDLQQDIESLLSESINSLEESREKLKAKIKDKRKNEESANPIVQEFEDLFDQFPQLNNFLFNEHPELEETDDKDISRAQADIPATPIPYEPKKRAKLENEEILPEQEWVLKTQPMVQHQMFDPGVADLLDTDILTSPSKRKRKLKIDDISTSDRSELEDYIVLENVYRMFGITFFPLVDPIDLKIKDASGEIFVDREMLGIRLEVFSERTSQFEKPHYVLLKKRIKSNSWFLFKHTIPSFIDVQGIFDDTNGGLVISHDDAYLFAKRVFLQLVEVQKRRQIFKDLEAKKIIHDLDLDLESSMVSFFVKDIKVELFVKQNEIVSCSILDDIHDFSQNNKSKWEIALLGSLDDLELKLNHSFATIFK</sequence>
<proteinExistence type="inferred from homology"/>
<evidence type="ECO:0000256" key="6">
    <source>
        <dbReference type="ARBA" id="ARBA00023328"/>
    </source>
</evidence>
<name>C7GWL5_YEAS2</name>
<evidence type="ECO:0000256" key="3">
    <source>
        <dbReference type="ARBA" id="ARBA00007321"/>
    </source>
</evidence>
<gene>
    <name evidence="8" type="primary">MCM21</name>
    <name evidence="8" type="ORF">C1Q_04894</name>
</gene>
<evidence type="ECO:0000256" key="2">
    <source>
        <dbReference type="ARBA" id="ARBA00004584"/>
    </source>
</evidence>
<evidence type="ECO:0000256" key="1">
    <source>
        <dbReference type="ARBA" id="ARBA00004123"/>
    </source>
</evidence>
<dbReference type="OrthoDB" id="10050372at2759"/>
<dbReference type="Pfam" id="PF09496">
    <property type="entry name" value="CENP-O"/>
    <property type="match status" value="1"/>
</dbReference>
<organism evidence="8 9">
    <name type="scientific">Saccharomyces cerevisiae (strain JAY291)</name>
    <name type="common">Baker's yeast</name>
    <dbReference type="NCBI Taxonomy" id="574961"/>
    <lineage>
        <taxon>Eukaryota</taxon>
        <taxon>Fungi</taxon>
        <taxon>Dikarya</taxon>
        <taxon>Ascomycota</taxon>
        <taxon>Saccharomycotina</taxon>
        <taxon>Saccharomycetes</taxon>
        <taxon>Saccharomycetales</taxon>
        <taxon>Saccharomycetaceae</taxon>
        <taxon>Saccharomyces</taxon>
    </lineage>
</organism>
<dbReference type="GO" id="GO:0005634">
    <property type="term" value="C:nucleus"/>
    <property type="evidence" value="ECO:0007669"/>
    <property type="project" value="UniProtKB-SubCell"/>
</dbReference>
<keyword evidence="6" id="KW-0137">Centromere</keyword>